<keyword evidence="3" id="KW-1185">Reference proteome</keyword>
<accession>A0ABV1SDQ8</accession>
<dbReference type="Pfam" id="PF00561">
    <property type="entry name" value="Abhydrolase_1"/>
    <property type="match status" value="1"/>
</dbReference>
<gene>
    <name evidence="2" type="primary">pcaD</name>
    <name evidence="2" type="ORF">VSX56_04640</name>
</gene>
<dbReference type="Gene3D" id="3.40.50.1820">
    <property type="entry name" value="alpha/beta hydrolase"/>
    <property type="match status" value="1"/>
</dbReference>
<organism evidence="2 3">
    <name type="scientific">Thioclava kandeliae</name>
    <dbReference type="NCBI Taxonomy" id="3070818"/>
    <lineage>
        <taxon>Bacteria</taxon>
        <taxon>Pseudomonadati</taxon>
        <taxon>Pseudomonadota</taxon>
        <taxon>Alphaproteobacteria</taxon>
        <taxon>Rhodobacterales</taxon>
        <taxon>Paracoccaceae</taxon>
        <taxon>Thioclava</taxon>
    </lineage>
</organism>
<evidence type="ECO:0000259" key="1">
    <source>
        <dbReference type="Pfam" id="PF00561"/>
    </source>
</evidence>
<dbReference type="NCBIfam" id="TIGR02427">
    <property type="entry name" value="protocat_pcaD"/>
    <property type="match status" value="1"/>
</dbReference>
<dbReference type="PANTHER" id="PTHR43798:SF33">
    <property type="entry name" value="HYDROLASE, PUTATIVE (AFU_ORTHOLOGUE AFUA_2G14860)-RELATED"/>
    <property type="match status" value="1"/>
</dbReference>
<dbReference type="GO" id="GO:0047570">
    <property type="term" value="F:3-oxoadipate enol-lactonase activity"/>
    <property type="evidence" value="ECO:0007669"/>
    <property type="project" value="UniProtKB-EC"/>
</dbReference>
<protein>
    <submittedName>
        <fullName evidence="2">3-oxoadipate enol-lactonase</fullName>
        <ecNumber evidence="2">3.1.1.24</ecNumber>
    </submittedName>
</protein>
<feature type="domain" description="AB hydrolase-1" evidence="1">
    <location>
        <begin position="22"/>
        <end position="131"/>
    </location>
</feature>
<proteinExistence type="predicted"/>
<dbReference type="EMBL" id="JAYWLC010000002">
    <property type="protein sequence ID" value="MER5171057.1"/>
    <property type="molecule type" value="Genomic_DNA"/>
</dbReference>
<comment type="caution">
    <text evidence="2">The sequence shown here is derived from an EMBL/GenBank/DDBJ whole genome shotgun (WGS) entry which is preliminary data.</text>
</comment>
<reference evidence="2 3" key="1">
    <citation type="submission" date="2024-06" db="EMBL/GenBank/DDBJ databases">
        <title>Thioclava kandeliae sp. nov. from a rhizosphere soil sample of Kandelia candel in a mangrove.</title>
        <authorList>
            <person name="Mu T."/>
        </authorList>
    </citation>
    <scope>NUCLEOTIDE SEQUENCE [LARGE SCALE GENOMIC DNA]</scope>
    <source>
        <strain evidence="2 3">CPCC 100088</strain>
    </source>
</reference>
<dbReference type="SUPFAM" id="SSF53474">
    <property type="entry name" value="alpha/beta-Hydrolases"/>
    <property type="match status" value="1"/>
</dbReference>
<dbReference type="PANTHER" id="PTHR43798">
    <property type="entry name" value="MONOACYLGLYCEROL LIPASE"/>
    <property type="match status" value="1"/>
</dbReference>
<sequence length="258" mass="28138">MHSFDRMGRKVHYRLDGPEDAPVLVLSNSLGTDLRVWDAFLAALPGQWRVLRLDKPGHGLSDAPAADLTIAELAEDIAALCDAYGLRDLNFVGLSIGGMIGQELAATRPDLMRALVLMDTAAKIGTPEMWTTRINAIRENGIVSLEAAILERWFVPAFRKTDQFALWRNMLIRTDDFGYTACCAAIAAADLTESTRALTLPVMAMAGDQDGSTPPDLVRATAALCNAEFHLIENAGHLPCVEHPKHTAELIAAFFNRI</sequence>
<dbReference type="InterPro" id="IPR000073">
    <property type="entry name" value="AB_hydrolase_1"/>
</dbReference>
<dbReference type="RefSeq" id="WP_339113348.1">
    <property type="nucleotide sequence ID" value="NZ_JAYWLC010000002.1"/>
</dbReference>
<name>A0ABV1SDQ8_9RHOB</name>
<dbReference type="Proteomes" id="UP001438953">
    <property type="component" value="Unassembled WGS sequence"/>
</dbReference>
<dbReference type="InterPro" id="IPR050266">
    <property type="entry name" value="AB_hydrolase_sf"/>
</dbReference>
<evidence type="ECO:0000313" key="3">
    <source>
        <dbReference type="Proteomes" id="UP001438953"/>
    </source>
</evidence>
<dbReference type="InterPro" id="IPR029058">
    <property type="entry name" value="AB_hydrolase_fold"/>
</dbReference>
<dbReference type="InterPro" id="IPR026968">
    <property type="entry name" value="PcaD/CatD"/>
</dbReference>
<dbReference type="EC" id="3.1.1.24" evidence="2"/>
<dbReference type="PRINTS" id="PR00111">
    <property type="entry name" value="ABHYDROLASE"/>
</dbReference>
<keyword evidence="2" id="KW-0378">Hydrolase</keyword>
<evidence type="ECO:0000313" key="2">
    <source>
        <dbReference type="EMBL" id="MER5171057.1"/>
    </source>
</evidence>